<evidence type="ECO:0000313" key="5">
    <source>
        <dbReference type="Proteomes" id="UP000005396"/>
    </source>
</evidence>
<feature type="coiled-coil region" evidence="1">
    <location>
        <begin position="412"/>
        <end position="474"/>
    </location>
</feature>
<evidence type="ECO:0000259" key="3">
    <source>
        <dbReference type="PROSITE" id="PS51737"/>
    </source>
</evidence>
<name>A8RUP3_ENTBW</name>
<evidence type="ECO:0000256" key="1">
    <source>
        <dbReference type="SAM" id="Coils"/>
    </source>
</evidence>
<feature type="domain" description="Resolvase/invertase-type recombinase catalytic" evidence="2">
    <location>
        <begin position="25"/>
        <end position="173"/>
    </location>
</feature>
<keyword evidence="1" id="KW-0175">Coiled coil</keyword>
<sequence>MKKGGINMNDTAKTTDINEEPMMKNVCAYCRVSTNIPHQKGSYESQLEYYENMIRSKADWNFVGIYADYGKSGTKEKGRTDFMRMLEDCEAGEIDIICTKSISRFARNTVECIQVVRKLKEMHIDVYFEKERIHTLPEKSELLLSIYSSVAQAESESISSNQKWSIQKRFLNGTYILPNPAYGYCTNANGLLELDQKQAAVVRFIFDEYLEGNGIWRIAKSLNEQKIPTKTGKAAWLGGAIYIILKNSVYTGDLLLQKTYSEDIVPFVRRKNNGEYRQVLIENDHEPIVTHEEYEAVQRMLKQKAKVKKAGKEEQLEEHSEFKGKVICGICGSSYNRQVKKGRTGKSNITWSCARRIQTKDLCENDIIKESQLEQLFITMWNKLSNHCDEILVALMKELEHLKATPMIQKQLEQLDKRIQEQKKQREILNHLASGEMIDSAFYMEQQNMISKNLKEYQREKEQYLQKSRQRKELIQTKELIKQFKKGPQYLEVYDKTLFQAIVKKIIVNPNELVFELTNGLKLTERRK</sequence>
<dbReference type="InterPro" id="IPR011109">
    <property type="entry name" value="DNA_bind_recombinase_dom"/>
</dbReference>
<dbReference type="HOGENOM" id="CLU_010686_0_5_9"/>
<dbReference type="InterPro" id="IPR050639">
    <property type="entry name" value="SSR_resolvase"/>
</dbReference>
<dbReference type="GO" id="GO:0000150">
    <property type="term" value="F:DNA strand exchange activity"/>
    <property type="evidence" value="ECO:0007669"/>
    <property type="project" value="InterPro"/>
</dbReference>
<reference evidence="4 5" key="2">
    <citation type="submission" date="2007-09" db="EMBL/GenBank/DDBJ databases">
        <title>Draft genome sequence of Clostridium bolteae (ATCC BAA-613).</title>
        <authorList>
            <person name="Sudarsanam P."/>
            <person name="Ley R."/>
            <person name="Guruge J."/>
            <person name="Turnbaugh P.J."/>
            <person name="Mahowald M."/>
            <person name="Liep D."/>
            <person name="Gordon J."/>
        </authorList>
    </citation>
    <scope>NUCLEOTIDE SEQUENCE [LARGE SCALE GENOMIC DNA]</scope>
    <source>
        <strain evidence="5">ATCC BAA-613 / DSM 15670 / CCUG 46953 / JCM 12243 / WAL 16351</strain>
    </source>
</reference>
<evidence type="ECO:0000259" key="2">
    <source>
        <dbReference type="PROSITE" id="PS51736"/>
    </source>
</evidence>
<accession>A8RUP3</accession>
<dbReference type="InterPro" id="IPR006119">
    <property type="entry name" value="Resolv_N"/>
</dbReference>
<dbReference type="EMBL" id="ABCC02000033">
    <property type="protein sequence ID" value="EDP15908.1"/>
    <property type="molecule type" value="Genomic_DNA"/>
</dbReference>
<dbReference type="PaxDb" id="411902-CLOBOL_04079"/>
<feature type="domain" description="Recombinase" evidence="3">
    <location>
        <begin position="181"/>
        <end position="307"/>
    </location>
</feature>
<dbReference type="PROSITE" id="PS51737">
    <property type="entry name" value="RECOMBINASE_DNA_BIND"/>
    <property type="match status" value="1"/>
</dbReference>
<organism evidence="4 5">
    <name type="scientific">Enterocloster bolteae (strain ATCC BAA-613 / DSM 15670 / CCUG 46953 / JCM 12243 / WAL 16351)</name>
    <name type="common">Clostridium bolteae</name>
    <dbReference type="NCBI Taxonomy" id="411902"/>
    <lineage>
        <taxon>Bacteria</taxon>
        <taxon>Bacillati</taxon>
        <taxon>Bacillota</taxon>
        <taxon>Clostridia</taxon>
        <taxon>Lachnospirales</taxon>
        <taxon>Lachnospiraceae</taxon>
        <taxon>Enterocloster</taxon>
    </lineage>
</organism>
<dbReference type="SUPFAM" id="SSF53041">
    <property type="entry name" value="Resolvase-like"/>
    <property type="match status" value="1"/>
</dbReference>
<protein>
    <recommendedName>
        <fullName evidence="6">Recombinase family protein</fullName>
    </recommendedName>
</protein>
<evidence type="ECO:0008006" key="6">
    <source>
        <dbReference type="Google" id="ProtNLM"/>
    </source>
</evidence>
<dbReference type="SMART" id="SM00857">
    <property type="entry name" value="Resolvase"/>
    <property type="match status" value="1"/>
</dbReference>
<dbReference type="Gene3D" id="3.40.50.1390">
    <property type="entry name" value="Resolvase, N-terminal catalytic domain"/>
    <property type="match status" value="1"/>
</dbReference>
<dbReference type="PANTHER" id="PTHR30461">
    <property type="entry name" value="DNA-INVERTASE FROM LAMBDOID PROPHAGE"/>
    <property type="match status" value="1"/>
</dbReference>
<dbReference type="AlphaFoldDB" id="A8RUP3"/>
<comment type="caution">
    <text evidence="4">The sequence shown here is derived from an EMBL/GenBank/DDBJ whole genome shotgun (WGS) entry which is preliminary data.</text>
</comment>
<dbReference type="Proteomes" id="UP000005396">
    <property type="component" value="Unassembled WGS sequence"/>
</dbReference>
<reference evidence="4 5" key="1">
    <citation type="submission" date="2007-08" db="EMBL/GenBank/DDBJ databases">
        <authorList>
            <person name="Fulton L."/>
            <person name="Clifton S."/>
            <person name="Fulton B."/>
            <person name="Xu J."/>
            <person name="Minx P."/>
            <person name="Pepin K.H."/>
            <person name="Johnson M."/>
            <person name="Thiruvilangam P."/>
            <person name="Bhonagiri V."/>
            <person name="Nash W.E."/>
            <person name="Mardis E.R."/>
            <person name="Wilson R.K."/>
        </authorList>
    </citation>
    <scope>NUCLEOTIDE SEQUENCE [LARGE SCALE GENOMIC DNA]</scope>
    <source>
        <strain evidence="5">ATCC BAA-613 / DSM 15670 / CCUG 46953 / JCM 12243 / WAL 16351</strain>
    </source>
</reference>
<dbReference type="InterPro" id="IPR038109">
    <property type="entry name" value="DNA_bind_recomb_sf"/>
</dbReference>
<dbReference type="InterPro" id="IPR025827">
    <property type="entry name" value="Zn_ribbon_recom_dom"/>
</dbReference>
<dbReference type="CDD" id="cd00338">
    <property type="entry name" value="Ser_Recombinase"/>
    <property type="match status" value="1"/>
</dbReference>
<dbReference type="PROSITE" id="PS51736">
    <property type="entry name" value="RECOMBINASES_3"/>
    <property type="match status" value="1"/>
</dbReference>
<dbReference type="InterPro" id="IPR036162">
    <property type="entry name" value="Resolvase-like_N_sf"/>
</dbReference>
<dbReference type="Pfam" id="PF13408">
    <property type="entry name" value="Zn_ribbon_recom"/>
    <property type="match status" value="1"/>
</dbReference>
<proteinExistence type="predicted"/>
<dbReference type="Gene3D" id="3.90.1750.20">
    <property type="entry name" value="Putative Large Serine Recombinase, Chain B, Domain 2"/>
    <property type="match status" value="1"/>
</dbReference>
<evidence type="ECO:0000313" key="4">
    <source>
        <dbReference type="EMBL" id="EDP15908.1"/>
    </source>
</evidence>
<dbReference type="PANTHER" id="PTHR30461:SF23">
    <property type="entry name" value="DNA RECOMBINASE-RELATED"/>
    <property type="match status" value="1"/>
</dbReference>
<dbReference type="Pfam" id="PF07508">
    <property type="entry name" value="Recombinase"/>
    <property type="match status" value="1"/>
</dbReference>
<dbReference type="Pfam" id="PF00239">
    <property type="entry name" value="Resolvase"/>
    <property type="match status" value="1"/>
</dbReference>
<dbReference type="eggNOG" id="COG1961">
    <property type="taxonomic scope" value="Bacteria"/>
</dbReference>
<dbReference type="GO" id="GO:0003677">
    <property type="term" value="F:DNA binding"/>
    <property type="evidence" value="ECO:0007669"/>
    <property type="project" value="InterPro"/>
</dbReference>
<gene>
    <name evidence="4" type="ORF">CLOBOL_04079</name>
</gene>